<evidence type="ECO:0000313" key="1">
    <source>
        <dbReference type="EMBL" id="CCA77039.1"/>
    </source>
</evidence>
<dbReference type="HOGENOM" id="CLU_3335810_0_0_1"/>
<dbReference type="InParanoid" id="G4U0E6"/>
<gene>
    <name evidence="1" type="ORF">PIIN_11024</name>
</gene>
<reference evidence="1 2" key="1">
    <citation type="journal article" date="2011" name="PLoS Pathog.">
        <title>Endophytic Life Strategies Decoded by Genome and Transcriptome Analyses of the Mutualistic Root Symbiont Piriformospora indica.</title>
        <authorList>
            <person name="Zuccaro A."/>
            <person name="Lahrmann U."/>
            <person name="Guldener U."/>
            <person name="Langen G."/>
            <person name="Pfiffi S."/>
            <person name="Biedenkopf D."/>
            <person name="Wong P."/>
            <person name="Samans B."/>
            <person name="Grimm C."/>
            <person name="Basiewicz M."/>
            <person name="Murat C."/>
            <person name="Martin F."/>
            <person name="Kogel K.H."/>
        </authorList>
    </citation>
    <scope>NUCLEOTIDE SEQUENCE [LARGE SCALE GENOMIC DNA]</scope>
    <source>
        <strain evidence="1 2">DSM 11827</strain>
    </source>
</reference>
<evidence type="ECO:0000313" key="2">
    <source>
        <dbReference type="Proteomes" id="UP000007148"/>
    </source>
</evidence>
<keyword evidence="2" id="KW-1185">Reference proteome</keyword>
<protein>
    <submittedName>
        <fullName evidence="1">Uncharacterized protein</fullName>
    </submittedName>
</protein>
<organism evidence="1 2">
    <name type="scientific">Serendipita indica (strain DSM 11827)</name>
    <name type="common">Root endophyte fungus</name>
    <name type="synonym">Piriformospora indica</name>
    <dbReference type="NCBI Taxonomy" id="1109443"/>
    <lineage>
        <taxon>Eukaryota</taxon>
        <taxon>Fungi</taxon>
        <taxon>Dikarya</taxon>
        <taxon>Basidiomycota</taxon>
        <taxon>Agaricomycotina</taxon>
        <taxon>Agaricomycetes</taxon>
        <taxon>Sebacinales</taxon>
        <taxon>Serendipitaceae</taxon>
        <taxon>Serendipita</taxon>
    </lineage>
</organism>
<sequence length="38" mass="4213">MAELVLSVAIVKLAHLGNDGIFPLYSRRATKDDEPKPF</sequence>
<accession>G4U0E6</accession>
<comment type="caution">
    <text evidence="1">The sequence shown here is derived from an EMBL/GenBank/DDBJ whole genome shotgun (WGS) entry which is preliminary data.</text>
</comment>
<dbReference type="AlphaFoldDB" id="G4U0E6"/>
<dbReference type="EMBL" id="CAFZ01001211">
    <property type="protein sequence ID" value="CCA77039.1"/>
    <property type="molecule type" value="Genomic_DNA"/>
</dbReference>
<proteinExistence type="predicted"/>
<name>G4U0E6_SERID</name>
<dbReference type="Proteomes" id="UP000007148">
    <property type="component" value="Unassembled WGS sequence"/>
</dbReference>